<organism evidence="3 4">
    <name type="scientific">Paspalum notatum var. saurae</name>
    <dbReference type="NCBI Taxonomy" id="547442"/>
    <lineage>
        <taxon>Eukaryota</taxon>
        <taxon>Viridiplantae</taxon>
        <taxon>Streptophyta</taxon>
        <taxon>Embryophyta</taxon>
        <taxon>Tracheophyta</taxon>
        <taxon>Spermatophyta</taxon>
        <taxon>Magnoliopsida</taxon>
        <taxon>Liliopsida</taxon>
        <taxon>Poales</taxon>
        <taxon>Poaceae</taxon>
        <taxon>PACMAD clade</taxon>
        <taxon>Panicoideae</taxon>
        <taxon>Andropogonodae</taxon>
        <taxon>Paspaleae</taxon>
        <taxon>Paspalinae</taxon>
        <taxon>Paspalum</taxon>
    </lineage>
</organism>
<evidence type="ECO:0000256" key="1">
    <source>
        <dbReference type="ARBA" id="ARBA00022679"/>
    </source>
</evidence>
<dbReference type="Pfam" id="PF02458">
    <property type="entry name" value="Transferase"/>
    <property type="match status" value="2"/>
</dbReference>
<evidence type="ECO:0000313" key="4">
    <source>
        <dbReference type="Proteomes" id="UP001341281"/>
    </source>
</evidence>
<keyword evidence="4" id="KW-1185">Reference proteome</keyword>
<protein>
    <submittedName>
        <fullName evidence="3">Uncharacterized protein</fullName>
    </submittedName>
</protein>
<dbReference type="AlphaFoldDB" id="A0AAQ3X215"/>
<dbReference type="Gene3D" id="3.30.559.10">
    <property type="entry name" value="Chloramphenicol acetyltransferase-like domain"/>
    <property type="match status" value="2"/>
</dbReference>
<gene>
    <name evidence="3" type="ORF">U9M48_029851</name>
</gene>
<proteinExistence type="predicted"/>
<sequence>MGSRVRALSVTHVRPAKASNPLPQDAAGDHAIKLSLFDTLFIALTPMQRLFFYEGDGLPPFPALLATLRSSLAATLAVFAPLAGKLAVSPSGDDAVVVIDCSPGTVSQGVRFVEAEYAGGAADMRRLASAAEHDGEAYAQLAPALAVSALPAPALAVQVTRPAADTGRRRRVVVVGVSVNHAVADGQALWVFIRAWAAAARAGSSPSPAWPPAGFVPPTFDRAAINGHPKAEEVARKFLRVFAPDLPTVSSSVMHVSRRHRVHLQISGARGCELEQCFPRGYVQHAATCTLARHRLAPQIITSACEQVNTFPVPDNTLQGRRTYLLSASQITSLKQRIVSQQSNRAAADVKPPTTYAAVASLVWTSGVRAKNGQSDAGADAYLMFAADCRARLRPPMPGAFFGNCAKACYARATVGELWDGGAGALARAAAAVHEAVREQLEEPLADAERWLERHRAIPPDRFLQIGSSNRFAAYDTDFGWGRPSSVELATVFVREFVAVVGAPDGAVQVSVALDRGRIHDFETNFLSHYPCAPSPRSNRHVLTRSAPR</sequence>
<dbReference type="GO" id="GO:0016747">
    <property type="term" value="F:acyltransferase activity, transferring groups other than amino-acyl groups"/>
    <property type="evidence" value="ECO:0007669"/>
    <property type="project" value="UniProtKB-ARBA"/>
</dbReference>
<dbReference type="InterPro" id="IPR023213">
    <property type="entry name" value="CAT-like_dom_sf"/>
</dbReference>
<dbReference type="Proteomes" id="UP001341281">
    <property type="component" value="Chromosome 06"/>
</dbReference>
<accession>A0AAQ3X215</accession>
<reference evidence="3 4" key="1">
    <citation type="submission" date="2024-02" db="EMBL/GenBank/DDBJ databases">
        <title>High-quality chromosome-scale genome assembly of Pensacola bahiagrass (Paspalum notatum Flugge var. saurae).</title>
        <authorList>
            <person name="Vega J.M."/>
            <person name="Podio M."/>
            <person name="Orjuela J."/>
            <person name="Siena L.A."/>
            <person name="Pessino S.C."/>
            <person name="Combes M.C."/>
            <person name="Mariac C."/>
            <person name="Albertini E."/>
            <person name="Pupilli F."/>
            <person name="Ortiz J.P.A."/>
            <person name="Leblanc O."/>
        </authorList>
    </citation>
    <scope>NUCLEOTIDE SEQUENCE [LARGE SCALE GENOMIC DNA]</scope>
    <source>
        <strain evidence="3">R1</strain>
        <tissue evidence="3">Leaf</tissue>
    </source>
</reference>
<dbReference type="PANTHER" id="PTHR31625">
    <property type="match status" value="1"/>
</dbReference>
<dbReference type="InterPro" id="IPR051504">
    <property type="entry name" value="Plant_metabolite_acyltrans"/>
</dbReference>
<keyword evidence="2" id="KW-0012">Acyltransferase</keyword>
<name>A0AAQ3X215_PASNO</name>
<keyword evidence="1" id="KW-0808">Transferase</keyword>
<dbReference type="EMBL" id="CP144750">
    <property type="protein sequence ID" value="WVZ82602.1"/>
    <property type="molecule type" value="Genomic_DNA"/>
</dbReference>
<evidence type="ECO:0000256" key="2">
    <source>
        <dbReference type="ARBA" id="ARBA00023315"/>
    </source>
</evidence>
<evidence type="ECO:0000313" key="3">
    <source>
        <dbReference type="EMBL" id="WVZ82602.1"/>
    </source>
</evidence>
<dbReference type="SUPFAM" id="SSF52777">
    <property type="entry name" value="CoA-dependent acyltransferases"/>
    <property type="match status" value="1"/>
</dbReference>